<dbReference type="PANTHER" id="PTHR30435">
    <property type="entry name" value="FLAGELLAR PROTEIN"/>
    <property type="match status" value="1"/>
</dbReference>
<dbReference type="KEGG" id="tmc:LMI_2369"/>
<keyword evidence="8" id="KW-0969">Cilium</keyword>
<gene>
    <name evidence="8" type="ORF">LMI_2369</name>
</gene>
<evidence type="ECO:0000313" key="8">
    <source>
        <dbReference type="EMBL" id="CEG61637.1"/>
    </source>
</evidence>
<dbReference type="Proteomes" id="UP000032414">
    <property type="component" value="Chromosome I"/>
</dbReference>
<keyword evidence="3 4" id="KW-0975">Bacterial flagellum</keyword>
<dbReference type="InterPro" id="IPR053967">
    <property type="entry name" value="LlgE_F_G-like_D1"/>
</dbReference>
<dbReference type="InterPro" id="IPR037925">
    <property type="entry name" value="FlgE/F/G-like"/>
</dbReference>
<evidence type="ECO:0000259" key="7">
    <source>
        <dbReference type="Pfam" id="PF22692"/>
    </source>
</evidence>
<evidence type="ECO:0000313" key="9">
    <source>
        <dbReference type="Proteomes" id="UP000032414"/>
    </source>
</evidence>
<proteinExistence type="inferred from homology"/>
<dbReference type="EMBL" id="LN614830">
    <property type="protein sequence ID" value="CEG61637.1"/>
    <property type="molecule type" value="Genomic_DNA"/>
</dbReference>
<reference evidence="9" key="1">
    <citation type="submission" date="2014-09" db="EMBL/GenBank/DDBJ databases">
        <authorList>
            <person name="Gomez-Valero L."/>
        </authorList>
    </citation>
    <scope>NUCLEOTIDE SEQUENCE [LARGE SCALE GENOMIC DNA]</scope>
    <source>
        <strain evidence="9">ATCC33218</strain>
    </source>
</reference>
<feature type="domain" description="Flagellar hook protein FlgE/F/G-like D1" evidence="7">
    <location>
        <begin position="93"/>
        <end position="143"/>
    </location>
</feature>
<dbReference type="NCBIfam" id="TIGR03506">
    <property type="entry name" value="FlgEFG_subfam"/>
    <property type="match status" value="1"/>
</dbReference>
<comment type="subcellular location">
    <subcellularLocation>
        <location evidence="1 4">Bacterial flagellum basal body</location>
    </subcellularLocation>
</comment>
<dbReference type="InterPro" id="IPR020013">
    <property type="entry name" value="Flagellar_FlgE/F/G"/>
</dbReference>
<dbReference type="HOGENOM" id="CLU_628205_0_0_6"/>
<dbReference type="SUPFAM" id="SSF117143">
    <property type="entry name" value="Flagellar hook protein flgE"/>
    <property type="match status" value="1"/>
</dbReference>
<dbReference type="GO" id="GO:0009425">
    <property type="term" value="C:bacterial-type flagellum basal body"/>
    <property type="evidence" value="ECO:0007669"/>
    <property type="project" value="UniProtKB-SubCell"/>
</dbReference>
<evidence type="ECO:0000256" key="1">
    <source>
        <dbReference type="ARBA" id="ARBA00004117"/>
    </source>
</evidence>
<evidence type="ECO:0000256" key="2">
    <source>
        <dbReference type="ARBA" id="ARBA00009677"/>
    </source>
</evidence>
<feature type="region of interest" description="Disordered" evidence="5">
    <location>
        <begin position="214"/>
        <end position="238"/>
    </location>
</feature>
<organism evidence="8 9">
    <name type="scientific">Legionella micdadei</name>
    <name type="common">Tatlockia micdadei</name>
    <dbReference type="NCBI Taxonomy" id="451"/>
    <lineage>
        <taxon>Bacteria</taxon>
        <taxon>Pseudomonadati</taxon>
        <taxon>Pseudomonadota</taxon>
        <taxon>Gammaproteobacteria</taxon>
        <taxon>Legionellales</taxon>
        <taxon>Legionellaceae</taxon>
        <taxon>Legionella</taxon>
    </lineage>
</organism>
<evidence type="ECO:0000256" key="3">
    <source>
        <dbReference type="ARBA" id="ARBA00023143"/>
    </source>
</evidence>
<evidence type="ECO:0000256" key="4">
    <source>
        <dbReference type="RuleBase" id="RU362116"/>
    </source>
</evidence>
<dbReference type="Pfam" id="PF22692">
    <property type="entry name" value="LlgE_F_G_D1"/>
    <property type="match status" value="1"/>
</dbReference>
<feature type="compositionally biased region" description="Low complexity" evidence="5">
    <location>
        <begin position="228"/>
        <end position="238"/>
    </location>
</feature>
<dbReference type="AlphaFoldDB" id="A0A098GI26"/>
<accession>A0A098GI26</accession>
<dbReference type="STRING" id="451.B6N58_04315"/>
<keyword evidence="8" id="KW-0966">Cell projection</keyword>
<dbReference type="PANTHER" id="PTHR30435:SF19">
    <property type="entry name" value="FLAGELLAR BASAL-BODY ROD PROTEIN FLGG"/>
    <property type="match status" value="1"/>
</dbReference>
<dbReference type="Pfam" id="PF06429">
    <property type="entry name" value="Flg_bbr_C"/>
    <property type="match status" value="1"/>
</dbReference>
<feature type="domain" description="Flagellar basal-body/hook protein C-terminal" evidence="6">
    <location>
        <begin position="403"/>
        <end position="443"/>
    </location>
</feature>
<comment type="similarity">
    <text evidence="2 4">Belongs to the flagella basal body rod proteins family.</text>
</comment>
<name>A0A098GI26_LEGMI</name>
<sequence>MSEIRLTNKEIEMSNTYYTSLTGMLAASYGLQNASHNVANMQSPGFKRSDVFYSSLGDGKNHGQFGSGVTVAETATNFSAGKYLGTGNPADFAIVGQGFFIVRLKNGEILYTRNGEFNFNSEGVLVDKRSGGFVQGYNAHGDLVPIQQTAAKTLVGKATRHVNLAGDFILVKAKQNNNQDPDPIKSDYENIQFTVDNIFDAKGKAHKIEFEFKPKGYLRNQPNDNQPNTNYPNDNRLNNNRDGLEWELIKASYDGINLALTPQFLEFSDLQQGAPASGQNFIDLQLPSNQLVTFNFGNYMSDQDKSVRLNIEDAIKPATNITVYQQDGNIEGNLIGFSFDENGQISWQYDNNQTIGGIHIALAKFDDLEHNLIPANDNLFRAKTEQGRQIGRANKDGFGNLQPGKIETSNVDSTTEFANIIVLQRMFQACSQIMEIDKQLLEELHKK</sequence>
<dbReference type="InterPro" id="IPR010930">
    <property type="entry name" value="Flg_bb/hook_C_dom"/>
</dbReference>
<evidence type="ECO:0000259" key="6">
    <source>
        <dbReference type="Pfam" id="PF06429"/>
    </source>
</evidence>
<keyword evidence="8" id="KW-0282">Flagellum</keyword>
<protein>
    <submittedName>
        <fullName evidence="8">Putative Flagellar hook protein FlgE</fullName>
    </submittedName>
</protein>
<dbReference type="GO" id="GO:0071978">
    <property type="term" value="P:bacterial-type flagellum-dependent swarming motility"/>
    <property type="evidence" value="ECO:0007669"/>
    <property type="project" value="TreeGrafter"/>
</dbReference>
<evidence type="ECO:0000256" key="5">
    <source>
        <dbReference type="SAM" id="MobiDB-lite"/>
    </source>
</evidence>